<evidence type="ECO:0000313" key="2">
    <source>
        <dbReference type="EMBL" id="KZT04402.1"/>
    </source>
</evidence>
<reference evidence="2 3" key="1">
    <citation type="journal article" date="2016" name="Mol. Biol. Evol.">
        <title>Comparative Genomics of Early-Diverging Mushroom-Forming Fungi Provides Insights into the Origins of Lignocellulose Decay Capabilities.</title>
        <authorList>
            <person name="Nagy L.G."/>
            <person name="Riley R."/>
            <person name="Tritt A."/>
            <person name="Adam C."/>
            <person name="Daum C."/>
            <person name="Floudas D."/>
            <person name="Sun H."/>
            <person name="Yadav J.S."/>
            <person name="Pangilinan J."/>
            <person name="Larsson K.H."/>
            <person name="Matsuura K."/>
            <person name="Barry K."/>
            <person name="Labutti K."/>
            <person name="Kuo R."/>
            <person name="Ohm R.A."/>
            <person name="Bhattacharya S.S."/>
            <person name="Shirouzu T."/>
            <person name="Yoshinaga Y."/>
            <person name="Martin F.M."/>
            <person name="Grigoriev I.V."/>
            <person name="Hibbett D.S."/>
        </authorList>
    </citation>
    <scope>NUCLEOTIDE SEQUENCE [LARGE SCALE GENOMIC DNA]</scope>
    <source>
        <strain evidence="2 3">93-53</strain>
    </source>
</reference>
<keyword evidence="3" id="KW-1185">Reference proteome</keyword>
<dbReference type="AlphaFoldDB" id="A0A165D9U9"/>
<dbReference type="GeneID" id="63829911"/>
<feature type="compositionally biased region" description="Basic and acidic residues" evidence="1">
    <location>
        <begin position="220"/>
        <end position="235"/>
    </location>
</feature>
<feature type="compositionally biased region" description="Polar residues" evidence="1">
    <location>
        <begin position="180"/>
        <end position="189"/>
    </location>
</feature>
<evidence type="ECO:0000256" key="1">
    <source>
        <dbReference type="SAM" id="MobiDB-lite"/>
    </source>
</evidence>
<gene>
    <name evidence="2" type="ORF">LAESUDRAFT_761228</name>
</gene>
<dbReference type="Proteomes" id="UP000076871">
    <property type="component" value="Unassembled WGS sequence"/>
</dbReference>
<dbReference type="EMBL" id="KV427637">
    <property type="protein sequence ID" value="KZT04402.1"/>
    <property type="molecule type" value="Genomic_DNA"/>
</dbReference>
<dbReference type="InParanoid" id="A0A165D9U9"/>
<feature type="region of interest" description="Disordered" evidence="1">
    <location>
        <begin position="211"/>
        <end position="289"/>
    </location>
</feature>
<evidence type="ECO:0000313" key="3">
    <source>
        <dbReference type="Proteomes" id="UP000076871"/>
    </source>
</evidence>
<name>A0A165D9U9_9APHY</name>
<proteinExistence type="predicted"/>
<protein>
    <submittedName>
        <fullName evidence="2">Uncharacterized protein</fullName>
    </submittedName>
</protein>
<feature type="region of interest" description="Disordered" evidence="1">
    <location>
        <begin position="171"/>
        <end position="191"/>
    </location>
</feature>
<dbReference type="RefSeq" id="XP_040762142.1">
    <property type="nucleotide sequence ID" value="XM_040912883.1"/>
</dbReference>
<organism evidence="2 3">
    <name type="scientific">Laetiporus sulphureus 93-53</name>
    <dbReference type="NCBI Taxonomy" id="1314785"/>
    <lineage>
        <taxon>Eukaryota</taxon>
        <taxon>Fungi</taxon>
        <taxon>Dikarya</taxon>
        <taxon>Basidiomycota</taxon>
        <taxon>Agaricomycotina</taxon>
        <taxon>Agaricomycetes</taxon>
        <taxon>Polyporales</taxon>
        <taxon>Laetiporus</taxon>
    </lineage>
</organism>
<feature type="compositionally biased region" description="Basic residues" evidence="1">
    <location>
        <begin position="236"/>
        <end position="248"/>
    </location>
</feature>
<accession>A0A165D9U9</accession>
<sequence>MGFKFLRRARDAIKKKIPFVKMIVVPHPDLPRSWYEQQREWSCSSQLCTPANTQGWWNENHDPTYHYPRTDSFIRQGTSWRHDSEPDHEHDRETANWITERCVEEACHFRTEPDSVAPIARLTRPRLPVELHDWKYKYAPNLLDKLPGPEDAQQPPCSCASCQANTEVYTYDPHSDAEDSNLSQEQQFGSHLDHSECDTFVDEDLEQLPTAVEASSDMQRTNRSEAKARKSEGRHRSQSFSKQRRHTPYHGIKSSSKSAAPSRLAVPPVDGRCRDSGNQQVAESKKTADNVAVTRKWDFERRSYSTSEESTGDDQRDFERLPHTEDPEKERQCQLMGGAVLDVEDPDFTKGAGALGKAEDTTPLCSSSQELFDVSDPWLAILSVEGPG</sequence>